<dbReference type="Gene3D" id="3.50.30.90">
    <property type="match status" value="1"/>
</dbReference>
<dbReference type="SUPFAM" id="SSF53187">
    <property type="entry name" value="Zn-dependent exopeptidases"/>
    <property type="match status" value="1"/>
</dbReference>
<protein>
    <submittedName>
        <fullName evidence="4">DUF4910 domain-containing protein</fullName>
    </submittedName>
</protein>
<dbReference type="InterPro" id="IPR012353">
    <property type="entry name" value="UCP015244"/>
</dbReference>
<dbReference type="Gene3D" id="1.10.10.10">
    <property type="entry name" value="Winged helix-like DNA-binding domain superfamily/Winged helix DNA-binding domain"/>
    <property type="match status" value="1"/>
</dbReference>
<dbReference type="Pfam" id="PF16254">
    <property type="entry name" value="DUF4910"/>
    <property type="match status" value="1"/>
</dbReference>
<feature type="domain" description="DUF4910" evidence="3">
    <location>
        <begin position="5"/>
        <end position="342"/>
    </location>
</feature>
<organism evidence="4 5">
    <name type="scientific">Sphingomonas natans</name>
    <dbReference type="NCBI Taxonomy" id="3063330"/>
    <lineage>
        <taxon>Bacteria</taxon>
        <taxon>Pseudomonadati</taxon>
        <taxon>Pseudomonadota</taxon>
        <taxon>Alphaproteobacteria</taxon>
        <taxon>Sphingomonadales</taxon>
        <taxon>Sphingomonadaceae</taxon>
        <taxon>Sphingomonas</taxon>
    </lineage>
</organism>
<dbReference type="RefSeq" id="WP_303545305.1">
    <property type="nucleotide sequence ID" value="NZ_JAUOTP010000009.1"/>
</dbReference>
<dbReference type="EMBL" id="JAUOTP010000009">
    <property type="protein sequence ID" value="MDO6416175.1"/>
    <property type="molecule type" value="Genomic_DNA"/>
</dbReference>
<feature type="domain" description="UCP01524 winged helix-turn-helix" evidence="2">
    <location>
        <begin position="346"/>
        <end position="420"/>
    </location>
</feature>
<gene>
    <name evidence="4" type="ORF">Q4F19_17445</name>
</gene>
<proteinExistence type="predicted"/>
<dbReference type="PIRSF" id="PIRSF015244">
    <property type="entry name" value="UCP015244"/>
    <property type="match status" value="1"/>
</dbReference>
<evidence type="ECO:0000313" key="5">
    <source>
        <dbReference type="Proteomes" id="UP001169764"/>
    </source>
</evidence>
<sequence>MIDLHEMVRRLYPLPRSLTGDGVRETLRQIARDIPLEIHEVPSGTPVLDWEVPLEWTIRKATIRTLSGDKIVDWADNNLHVVGYSQPVNRLVSRAELARHVHTLPDLPDAIPYRTGYYAQSWGFCLSHSHWSSMTDEIYRVYIDSDLVSGSMSYGEAFFPGNSEDEIVVTAHVCHPSLANDNLSGIAVATALAARRNLSGPGRLGLRILFLPGTVGAITWLAHNEFKLDRIKHGLVLTCIGDTGPFHYKQSRSNAPIDRAVAHVLNNGEHEFEIRSFEPYGYDERQFCSPGFDLPFGCLMRAVHGNFREYHTSLDDCAFVTARALTESYQVVTRLVDLLDANRKLLRQDGRGEPQLGRRGLYRALAGQADAGGATQMDLLWVLNLADGNHSLLDMAERAKIPFARLDAAAVIAEQHGLIREVD</sequence>
<accession>A0ABT8YF16</accession>
<dbReference type="Pfam" id="PF09940">
    <property type="entry name" value="DUF2172"/>
    <property type="match status" value="1"/>
</dbReference>
<dbReference type="InterPro" id="IPR036388">
    <property type="entry name" value="WH-like_DNA-bd_sf"/>
</dbReference>
<dbReference type="InterPro" id="IPR032622">
    <property type="entry name" value="UCP01524_HTH"/>
</dbReference>
<name>A0ABT8YF16_9SPHN</name>
<evidence type="ECO:0000259" key="2">
    <source>
        <dbReference type="Pfam" id="PF16221"/>
    </source>
</evidence>
<keyword evidence="5" id="KW-1185">Reference proteome</keyword>
<comment type="caution">
    <text evidence="4">The sequence shown here is derived from an EMBL/GenBank/DDBJ whole genome shotgun (WGS) entry which is preliminary data.</text>
</comment>
<feature type="domain" description="DUF2172" evidence="1">
    <location>
        <begin position="55"/>
        <end position="145"/>
    </location>
</feature>
<dbReference type="InterPro" id="IPR032610">
    <property type="entry name" value="DUF2172"/>
</dbReference>
<reference evidence="4" key="1">
    <citation type="submission" date="2023-07" db="EMBL/GenBank/DDBJ databases">
        <authorList>
            <person name="Kim M."/>
        </authorList>
    </citation>
    <scope>NUCLEOTIDE SEQUENCE</scope>
    <source>
        <strain evidence="4">BIUV-7</strain>
    </source>
</reference>
<dbReference type="Gene3D" id="3.40.630.10">
    <property type="entry name" value="Zn peptidases"/>
    <property type="match status" value="1"/>
</dbReference>
<dbReference type="Proteomes" id="UP001169764">
    <property type="component" value="Unassembled WGS sequence"/>
</dbReference>
<evidence type="ECO:0000259" key="1">
    <source>
        <dbReference type="Pfam" id="PF09940"/>
    </source>
</evidence>
<dbReference type="Pfam" id="PF16221">
    <property type="entry name" value="HTH_47"/>
    <property type="match status" value="1"/>
</dbReference>
<dbReference type="InterPro" id="IPR032589">
    <property type="entry name" value="DUF4910"/>
</dbReference>
<evidence type="ECO:0000313" key="4">
    <source>
        <dbReference type="EMBL" id="MDO6416175.1"/>
    </source>
</evidence>
<evidence type="ECO:0000259" key="3">
    <source>
        <dbReference type="Pfam" id="PF16254"/>
    </source>
</evidence>